<dbReference type="GO" id="GO:0000976">
    <property type="term" value="F:transcription cis-regulatory region binding"/>
    <property type="evidence" value="ECO:0007669"/>
    <property type="project" value="TreeGrafter"/>
</dbReference>
<feature type="domain" description="Response regulatory" evidence="8">
    <location>
        <begin position="4"/>
        <end position="117"/>
    </location>
</feature>
<dbReference type="SMART" id="SM00862">
    <property type="entry name" value="Trans_reg_C"/>
    <property type="match status" value="1"/>
</dbReference>
<dbReference type="GO" id="GO:0000156">
    <property type="term" value="F:phosphorelay response regulator activity"/>
    <property type="evidence" value="ECO:0007669"/>
    <property type="project" value="TreeGrafter"/>
</dbReference>
<dbReference type="InterPro" id="IPR039420">
    <property type="entry name" value="WalR-like"/>
</dbReference>
<organism evidence="10 11">
    <name type="scientific">Actinacidiphila guanduensis</name>
    <dbReference type="NCBI Taxonomy" id="310781"/>
    <lineage>
        <taxon>Bacteria</taxon>
        <taxon>Bacillati</taxon>
        <taxon>Actinomycetota</taxon>
        <taxon>Actinomycetes</taxon>
        <taxon>Kitasatosporales</taxon>
        <taxon>Streptomycetaceae</taxon>
        <taxon>Actinacidiphila</taxon>
    </lineage>
</organism>
<dbReference type="FunFam" id="3.40.50.2300:FF:000001">
    <property type="entry name" value="DNA-binding response regulator PhoB"/>
    <property type="match status" value="1"/>
</dbReference>
<accession>A0A1H0Q2Z6</accession>
<evidence type="ECO:0000256" key="5">
    <source>
        <dbReference type="ARBA" id="ARBA00023163"/>
    </source>
</evidence>
<dbReference type="STRING" id="310781.SAMN05216259_117116"/>
<dbReference type="AlphaFoldDB" id="A0A1H0Q2Z6"/>
<dbReference type="InterPro" id="IPR036388">
    <property type="entry name" value="WH-like_DNA-bd_sf"/>
</dbReference>
<name>A0A1H0Q2Z6_9ACTN</name>
<proteinExistence type="predicted"/>
<keyword evidence="4 7" id="KW-0238">DNA-binding</keyword>
<dbReference type="Proteomes" id="UP000199341">
    <property type="component" value="Unassembled WGS sequence"/>
</dbReference>
<dbReference type="OrthoDB" id="5511894at2"/>
<evidence type="ECO:0000313" key="10">
    <source>
        <dbReference type="EMBL" id="SDP11777.1"/>
    </source>
</evidence>
<dbReference type="SUPFAM" id="SSF52172">
    <property type="entry name" value="CheY-like"/>
    <property type="match status" value="1"/>
</dbReference>
<dbReference type="CDD" id="cd17574">
    <property type="entry name" value="REC_OmpR"/>
    <property type="match status" value="1"/>
</dbReference>
<protein>
    <submittedName>
        <fullName evidence="10">DNA-binding response regulator, OmpR family, contains REC and winged-helix (WHTH) domain</fullName>
    </submittedName>
</protein>
<evidence type="ECO:0000256" key="7">
    <source>
        <dbReference type="PROSITE-ProRule" id="PRU01091"/>
    </source>
</evidence>
<dbReference type="RefSeq" id="WP_093787721.1">
    <property type="nucleotide sequence ID" value="NZ_FNIE01000017.1"/>
</dbReference>
<dbReference type="InterPro" id="IPR001789">
    <property type="entry name" value="Sig_transdc_resp-reg_receiver"/>
</dbReference>
<keyword evidence="2" id="KW-0902">Two-component regulatory system</keyword>
<dbReference type="EMBL" id="FNIE01000017">
    <property type="protein sequence ID" value="SDP11777.1"/>
    <property type="molecule type" value="Genomic_DNA"/>
</dbReference>
<dbReference type="PROSITE" id="PS51755">
    <property type="entry name" value="OMPR_PHOB"/>
    <property type="match status" value="1"/>
</dbReference>
<feature type="domain" description="OmpR/PhoB-type" evidence="9">
    <location>
        <begin position="135"/>
        <end position="234"/>
    </location>
</feature>
<dbReference type="GO" id="GO:0005829">
    <property type="term" value="C:cytosol"/>
    <property type="evidence" value="ECO:0007669"/>
    <property type="project" value="TreeGrafter"/>
</dbReference>
<gene>
    <name evidence="10" type="ORF">SAMN05216259_117116</name>
</gene>
<evidence type="ECO:0000313" key="11">
    <source>
        <dbReference type="Proteomes" id="UP000199341"/>
    </source>
</evidence>
<keyword evidence="3" id="KW-0805">Transcription regulation</keyword>
<dbReference type="Pfam" id="PF00072">
    <property type="entry name" value="Response_reg"/>
    <property type="match status" value="1"/>
</dbReference>
<evidence type="ECO:0000256" key="1">
    <source>
        <dbReference type="ARBA" id="ARBA00022553"/>
    </source>
</evidence>
<evidence type="ECO:0000256" key="2">
    <source>
        <dbReference type="ARBA" id="ARBA00023012"/>
    </source>
</evidence>
<dbReference type="PANTHER" id="PTHR48111">
    <property type="entry name" value="REGULATOR OF RPOS"/>
    <property type="match status" value="1"/>
</dbReference>
<dbReference type="GO" id="GO:0032993">
    <property type="term" value="C:protein-DNA complex"/>
    <property type="evidence" value="ECO:0007669"/>
    <property type="project" value="TreeGrafter"/>
</dbReference>
<keyword evidence="11" id="KW-1185">Reference proteome</keyword>
<evidence type="ECO:0000259" key="8">
    <source>
        <dbReference type="PROSITE" id="PS50110"/>
    </source>
</evidence>
<dbReference type="InterPro" id="IPR011006">
    <property type="entry name" value="CheY-like_superfamily"/>
</dbReference>
<evidence type="ECO:0000256" key="6">
    <source>
        <dbReference type="PROSITE-ProRule" id="PRU00169"/>
    </source>
</evidence>
<dbReference type="PROSITE" id="PS50110">
    <property type="entry name" value="RESPONSE_REGULATORY"/>
    <property type="match status" value="1"/>
</dbReference>
<sequence>MCAHVLVAEDDVKQAEIIGHYLRREGHTASVVHDGRAALEEIRRSTPDLVVLDVMMPAVDGLDVCRILRRESDIPVLMLTARTTEDDLLLAFDLGADEYMTKPYSPRELMARIRNVLKRRARQTAEGVGTDSAGPGTLRCGAVTVDLRRHTVTVEGRQVTCTAGEFDLLAAMAAAPGQVFSRRQLLAAGHGSAAFITERTIDVHVLNLRKKIEQDPSRPVHLLTVFKVGYKLSDRPTAHAGGGAVRGVG</sequence>
<feature type="DNA-binding region" description="OmpR/PhoB-type" evidence="7">
    <location>
        <begin position="135"/>
        <end position="234"/>
    </location>
</feature>
<dbReference type="SMART" id="SM00448">
    <property type="entry name" value="REC"/>
    <property type="match status" value="1"/>
</dbReference>
<reference evidence="10 11" key="1">
    <citation type="submission" date="2016-10" db="EMBL/GenBank/DDBJ databases">
        <authorList>
            <person name="de Groot N.N."/>
        </authorList>
    </citation>
    <scope>NUCLEOTIDE SEQUENCE [LARGE SCALE GENOMIC DNA]</scope>
    <source>
        <strain evidence="10 11">CGMCC 4.2022</strain>
    </source>
</reference>
<dbReference type="Gene3D" id="3.40.50.2300">
    <property type="match status" value="1"/>
</dbReference>
<evidence type="ECO:0000259" key="9">
    <source>
        <dbReference type="PROSITE" id="PS51755"/>
    </source>
</evidence>
<dbReference type="Gene3D" id="6.10.250.690">
    <property type="match status" value="1"/>
</dbReference>
<dbReference type="PANTHER" id="PTHR48111:SF21">
    <property type="entry name" value="DNA-BINDING DUAL MASTER TRANSCRIPTIONAL REGULATOR RPAA"/>
    <property type="match status" value="1"/>
</dbReference>
<evidence type="ECO:0000256" key="3">
    <source>
        <dbReference type="ARBA" id="ARBA00023015"/>
    </source>
</evidence>
<dbReference type="GO" id="GO:0006355">
    <property type="term" value="P:regulation of DNA-templated transcription"/>
    <property type="evidence" value="ECO:0007669"/>
    <property type="project" value="InterPro"/>
</dbReference>
<dbReference type="InterPro" id="IPR001867">
    <property type="entry name" value="OmpR/PhoB-type_DNA-bd"/>
</dbReference>
<dbReference type="Gene3D" id="1.10.10.10">
    <property type="entry name" value="Winged helix-like DNA-binding domain superfamily/Winged helix DNA-binding domain"/>
    <property type="match status" value="1"/>
</dbReference>
<dbReference type="Pfam" id="PF00486">
    <property type="entry name" value="Trans_reg_C"/>
    <property type="match status" value="1"/>
</dbReference>
<dbReference type="CDD" id="cd00383">
    <property type="entry name" value="trans_reg_C"/>
    <property type="match status" value="1"/>
</dbReference>
<keyword evidence="1 6" id="KW-0597">Phosphoprotein</keyword>
<evidence type="ECO:0000256" key="4">
    <source>
        <dbReference type="ARBA" id="ARBA00023125"/>
    </source>
</evidence>
<dbReference type="InterPro" id="IPR016032">
    <property type="entry name" value="Sig_transdc_resp-reg_C-effctor"/>
</dbReference>
<dbReference type="SUPFAM" id="SSF46894">
    <property type="entry name" value="C-terminal effector domain of the bipartite response regulators"/>
    <property type="match status" value="1"/>
</dbReference>
<feature type="modified residue" description="4-aspartylphosphate" evidence="6">
    <location>
        <position position="53"/>
    </location>
</feature>
<keyword evidence="5" id="KW-0804">Transcription</keyword>